<proteinExistence type="predicted"/>
<gene>
    <name evidence="1" type="ORF">B7P33_06375</name>
</gene>
<protein>
    <recommendedName>
        <fullName evidence="3">Lipocalin-like domain-containing protein</fullName>
    </recommendedName>
</protein>
<evidence type="ECO:0000313" key="2">
    <source>
        <dbReference type="Proteomes" id="UP000219559"/>
    </source>
</evidence>
<dbReference type="OrthoDB" id="1445171at2"/>
<dbReference type="RefSeq" id="WP_097440072.1">
    <property type="nucleotide sequence ID" value="NZ_KZ300476.1"/>
</dbReference>
<accession>A0A2A4GAL4</accession>
<name>A0A2A4GAL4_9FLAO</name>
<reference evidence="1 2" key="1">
    <citation type="submission" date="2017-04" db="EMBL/GenBank/DDBJ databases">
        <title>A new member of the family Flavobacteriaceae isolated from ascidians.</title>
        <authorList>
            <person name="Chen L."/>
        </authorList>
    </citation>
    <scope>NUCLEOTIDE SEQUENCE [LARGE SCALE GENOMIC DNA]</scope>
    <source>
        <strain evidence="1 2">HQA918</strain>
    </source>
</reference>
<evidence type="ECO:0000313" key="1">
    <source>
        <dbReference type="EMBL" id="PCE64792.1"/>
    </source>
</evidence>
<sequence length="110" mass="12750">MEKIYGTWQVKDAYHKAIYHIYKTNDSVMARVVYYNDGTQIIRESDPDTLFYFKNLREKDGHFIDALSGATHSDQVPDIKIVPKGNDSLLVTKQIMNSPTQEIWVRQTTP</sequence>
<dbReference type="EMBL" id="NBWU01000002">
    <property type="protein sequence ID" value="PCE64792.1"/>
    <property type="molecule type" value="Genomic_DNA"/>
</dbReference>
<organism evidence="1 2">
    <name type="scientific">Sediminicola luteus</name>
    <dbReference type="NCBI Taxonomy" id="319238"/>
    <lineage>
        <taxon>Bacteria</taxon>
        <taxon>Pseudomonadati</taxon>
        <taxon>Bacteroidota</taxon>
        <taxon>Flavobacteriia</taxon>
        <taxon>Flavobacteriales</taxon>
        <taxon>Flavobacteriaceae</taxon>
        <taxon>Sediminicola</taxon>
    </lineage>
</organism>
<comment type="caution">
    <text evidence="1">The sequence shown here is derived from an EMBL/GenBank/DDBJ whole genome shotgun (WGS) entry which is preliminary data.</text>
</comment>
<dbReference type="Proteomes" id="UP000219559">
    <property type="component" value="Unassembled WGS sequence"/>
</dbReference>
<keyword evidence="2" id="KW-1185">Reference proteome</keyword>
<evidence type="ECO:0008006" key="3">
    <source>
        <dbReference type="Google" id="ProtNLM"/>
    </source>
</evidence>
<dbReference type="AlphaFoldDB" id="A0A2A4GAL4"/>